<feature type="transmembrane region" description="Helical" evidence="9">
    <location>
        <begin position="85"/>
        <end position="106"/>
    </location>
</feature>
<dbReference type="AlphaFoldDB" id="I3WYE5"/>
<dbReference type="STRING" id="1185652.USDA257_c00470"/>
<evidence type="ECO:0000256" key="1">
    <source>
        <dbReference type="ARBA" id="ARBA00004651"/>
    </source>
</evidence>
<comment type="function">
    <text evidence="9">Catalyzes the phospholipid dependent N-acylation of the N-terminal cysteine of apolipoprotein, the last step in lipoprotein maturation.</text>
</comment>
<feature type="transmembrane region" description="Helical" evidence="9">
    <location>
        <begin position="526"/>
        <end position="545"/>
    </location>
</feature>
<evidence type="ECO:0000256" key="3">
    <source>
        <dbReference type="ARBA" id="ARBA00022475"/>
    </source>
</evidence>
<feature type="transmembrane region" description="Helical" evidence="9">
    <location>
        <begin position="55"/>
        <end position="73"/>
    </location>
</feature>
<feature type="transmembrane region" description="Helical" evidence="9">
    <location>
        <begin position="155"/>
        <end position="176"/>
    </location>
</feature>
<dbReference type="InterPro" id="IPR003010">
    <property type="entry name" value="C-N_Hydrolase"/>
</dbReference>
<dbReference type="UniPathway" id="UPA00666"/>
<keyword evidence="11" id="KW-0449">Lipoprotein</keyword>
<dbReference type="HAMAP" id="MF_01148">
    <property type="entry name" value="Lnt"/>
    <property type="match status" value="1"/>
</dbReference>
<dbReference type="Proteomes" id="UP000006180">
    <property type="component" value="Chromosome"/>
</dbReference>
<dbReference type="Pfam" id="PF00795">
    <property type="entry name" value="CN_hydrolase"/>
    <property type="match status" value="1"/>
</dbReference>
<dbReference type="PROSITE" id="PS50263">
    <property type="entry name" value="CN_HYDROLASE"/>
    <property type="match status" value="1"/>
</dbReference>
<comment type="pathway">
    <text evidence="9">Protein modification; lipoprotein biosynthesis (N-acyl transfer).</text>
</comment>
<dbReference type="GO" id="GO:0005886">
    <property type="term" value="C:plasma membrane"/>
    <property type="evidence" value="ECO:0007669"/>
    <property type="project" value="UniProtKB-SubCell"/>
</dbReference>
<evidence type="ECO:0000256" key="5">
    <source>
        <dbReference type="ARBA" id="ARBA00022692"/>
    </source>
</evidence>
<dbReference type="Gene3D" id="3.60.110.10">
    <property type="entry name" value="Carbon-nitrogen hydrolase"/>
    <property type="match status" value="1"/>
</dbReference>
<dbReference type="Pfam" id="PF20154">
    <property type="entry name" value="LNT_N"/>
    <property type="match status" value="1"/>
</dbReference>
<comment type="catalytic activity">
    <reaction evidence="9">
        <text>N-terminal S-1,2-diacyl-sn-glyceryl-L-cysteinyl-[lipoprotein] + a glycerophospholipid = N-acyl-S-1,2-diacyl-sn-glyceryl-L-cysteinyl-[lipoprotein] + a 2-acyl-sn-glycero-3-phospholipid + H(+)</text>
        <dbReference type="Rhea" id="RHEA:48228"/>
        <dbReference type="Rhea" id="RHEA-COMP:14681"/>
        <dbReference type="Rhea" id="RHEA-COMP:14684"/>
        <dbReference type="ChEBI" id="CHEBI:15378"/>
        <dbReference type="ChEBI" id="CHEBI:136912"/>
        <dbReference type="ChEBI" id="CHEBI:140656"/>
        <dbReference type="ChEBI" id="CHEBI:140657"/>
        <dbReference type="ChEBI" id="CHEBI:140660"/>
        <dbReference type="EC" id="2.3.1.269"/>
    </reaction>
</comment>
<keyword evidence="6 9" id="KW-1133">Transmembrane helix</keyword>
<feature type="transmembrane region" description="Helical" evidence="9">
    <location>
        <begin position="225"/>
        <end position="243"/>
    </location>
</feature>
<evidence type="ECO:0000256" key="8">
    <source>
        <dbReference type="ARBA" id="ARBA00023315"/>
    </source>
</evidence>
<dbReference type="GO" id="GO:0016410">
    <property type="term" value="F:N-acyltransferase activity"/>
    <property type="evidence" value="ECO:0007669"/>
    <property type="project" value="UniProtKB-UniRule"/>
</dbReference>
<dbReference type="eggNOG" id="COG0815">
    <property type="taxonomic scope" value="Bacteria"/>
</dbReference>
<evidence type="ECO:0000313" key="11">
    <source>
        <dbReference type="EMBL" id="AFL48651.1"/>
    </source>
</evidence>
<evidence type="ECO:0000256" key="2">
    <source>
        <dbReference type="ARBA" id="ARBA00010065"/>
    </source>
</evidence>
<evidence type="ECO:0000256" key="6">
    <source>
        <dbReference type="ARBA" id="ARBA00022989"/>
    </source>
</evidence>
<evidence type="ECO:0000259" key="10">
    <source>
        <dbReference type="PROSITE" id="PS50263"/>
    </source>
</evidence>
<keyword evidence="4 9" id="KW-0808">Transferase</keyword>
<keyword evidence="3 9" id="KW-1003">Cell membrane</keyword>
<keyword evidence="5 9" id="KW-0812">Transmembrane</keyword>
<dbReference type="KEGG" id="sfd:USDA257_c00470"/>
<feature type="domain" description="CN hydrolase" evidence="10">
    <location>
        <begin position="262"/>
        <end position="512"/>
    </location>
</feature>
<dbReference type="InterPro" id="IPR004563">
    <property type="entry name" value="Apolipo_AcylTrfase"/>
</dbReference>
<dbReference type="NCBIfam" id="TIGR00546">
    <property type="entry name" value="lnt"/>
    <property type="match status" value="1"/>
</dbReference>
<dbReference type="InterPro" id="IPR045378">
    <property type="entry name" value="LNT_N"/>
</dbReference>
<feature type="transmembrane region" description="Helical" evidence="9">
    <location>
        <begin position="27"/>
        <end position="49"/>
    </location>
</feature>
<dbReference type="PANTHER" id="PTHR38686:SF1">
    <property type="entry name" value="APOLIPOPROTEIN N-ACYLTRANSFERASE"/>
    <property type="match status" value="1"/>
</dbReference>
<dbReference type="SUPFAM" id="SSF56317">
    <property type="entry name" value="Carbon-nitrogen hydrolase"/>
    <property type="match status" value="1"/>
</dbReference>
<dbReference type="PATRIC" id="fig|1185652.3.peg.48"/>
<reference evidence="11 12" key="1">
    <citation type="journal article" date="2012" name="J. Bacteriol.">
        <title>Complete genome sequence of the broad-host-range strain Sinorhizobium fredii USDA257.</title>
        <authorList>
            <person name="Schuldes J."/>
            <person name="Rodriguez Orbegoso M."/>
            <person name="Schmeisser C."/>
            <person name="Krishnan H.B."/>
            <person name="Daniel R."/>
            <person name="Streit W.R."/>
        </authorList>
    </citation>
    <scope>NUCLEOTIDE SEQUENCE [LARGE SCALE GENOMIC DNA]</scope>
    <source>
        <strain evidence="11 12">USDA 257</strain>
    </source>
</reference>
<gene>
    <name evidence="9 11" type="primary">lnt</name>
    <name evidence="11" type="ORF">USDA257_c00470</name>
</gene>
<keyword evidence="7 9" id="KW-0472">Membrane</keyword>
<protein>
    <recommendedName>
        <fullName evidence="9">Apolipoprotein N-acyltransferase</fullName>
        <shortName evidence="9">ALP N-acyltransferase</shortName>
        <ecNumber evidence="9">2.3.1.269</ecNumber>
    </recommendedName>
</protein>
<name>I3WYE5_SINF2</name>
<comment type="subcellular location">
    <subcellularLocation>
        <location evidence="1 9">Cell membrane</location>
        <topology evidence="1 9">Multi-pass membrane protein</topology>
    </subcellularLocation>
</comment>
<dbReference type="EC" id="2.3.1.269" evidence="9"/>
<dbReference type="HOGENOM" id="CLU_019563_3_1_5"/>
<evidence type="ECO:0000256" key="9">
    <source>
        <dbReference type="HAMAP-Rule" id="MF_01148"/>
    </source>
</evidence>
<evidence type="ECO:0000256" key="4">
    <source>
        <dbReference type="ARBA" id="ARBA00022679"/>
    </source>
</evidence>
<keyword evidence="8 9" id="KW-0012">Acyltransferase</keyword>
<dbReference type="CDD" id="cd07571">
    <property type="entry name" value="ALP_N-acyl_transferase"/>
    <property type="match status" value="1"/>
</dbReference>
<sequence>MIRPILRVRPAQPARLGGCMERLAGKIILLSGASRAFVGFLAGLLAMFAQPPFGIFAAAFISFPMLVWLIDGVATHPDDGVVRRLLPAASIGWSFGFGYFLGGLWWLGNAFLVEAELFAWAIPLAVVGLPAVLALFYALAVLIARCLWSDGVGRIAALAVGFGVAEWLRSFLFTGFPWNAVGYAAMPMPLMMQSASVVNVATINMLAVFVFAAPALVGTGKGARIGLAVAAALFAAHIGYGYYRLSLPAPEPLTPERTVRLVQPVIDQAKKMDDRERAAIFKTHLALTAAPPQEGGKRPDIIVWPETSIPFILTDNPDALTEIAEVLQEGQVLLAGAVRAEDAGAGLPRRYYNSIYVIDDRGQIVGAADKVHLVPFGEYVPFEDVLNSWGLNSLAVAMPGGFSAASNRSVLTLPGGRTLYPLICYEAIFADEIDGNAPVSDALLNVTNDAWFGDTPGPRQHIHQARLRAVETGTPMIRAANTGISAIVDARGVLVVGLGYNYKGVTDAILPGKMPTPTDSMTRGRIFWFTAAFLLLVAAISRRSLNFRTN</sequence>
<feature type="transmembrane region" description="Helical" evidence="9">
    <location>
        <begin position="118"/>
        <end position="143"/>
    </location>
</feature>
<dbReference type="PANTHER" id="PTHR38686">
    <property type="entry name" value="APOLIPOPROTEIN N-ACYLTRANSFERASE"/>
    <property type="match status" value="1"/>
</dbReference>
<dbReference type="GO" id="GO:0042158">
    <property type="term" value="P:lipoprotein biosynthetic process"/>
    <property type="evidence" value="ECO:0007669"/>
    <property type="project" value="UniProtKB-UniRule"/>
</dbReference>
<evidence type="ECO:0000313" key="12">
    <source>
        <dbReference type="Proteomes" id="UP000006180"/>
    </source>
</evidence>
<accession>I3WYE5</accession>
<organism evidence="11 12">
    <name type="scientific">Sinorhizobium fredii (strain USDA 257)</name>
    <dbReference type="NCBI Taxonomy" id="1185652"/>
    <lineage>
        <taxon>Bacteria</taxon>
        <taxon>Pseudomonadati</taxon>
        <taxon>Pseudomonadota</taxon>
        <taxon>Alphaproteobacteria</taxon>
        <taxon>Hyphomicrobiales</taxon>
        <taxon>Rhizobiaceae</taxon>
        <taxon>Sinorhizobium/Ensifer group</taxon>
        <taxon>Sinorhizobium</taxon>
    </lineage>
</organism>
<dbReference type="EMBL" id="CP003563">
    <property type="protein sequence ID" value="AFL48651.1"/>
    <property type="molecule type" value="Genomic_DNA"/>
</dbReference>
<feature type="transmembrane region" description="Helical" evidence="9">
    <location>
        <begin position="196"/>
        <end position="218"/>
    </location>
</feature>
<dbReference type="InterPro" id="IPR036526">
    <property type="entry name" value="C-N_Hydrolase_sf"/>
</dbReference>
<proteinExistence type="inferred from homology"/>
<comment type="similarity">
    <text evidence="2 9">Belongs to the CN hydrolase family. Apolipoprotein N-acyltransferase subfamily.</text>
</comment>
<evidence type="ECO:0000256" key="7">
    <source>
        <dbReference type="ARBA" id="ARBA00023136"/>
    </source>
</evidence>